<evidence type="ECO:0000256" key="1">
    <source>
        <dbReference type="ARBA" id="ARBA00022801"/>
    </source>
</evidence>
<dbReference type="GO" id="GO:0016787">
    <property type="term" value="F:hydrolase activity"/>
    <property type="evidence" value="ECO:0007669"/>
    <property type="project" value="UniProtKB-KW"/>
</dbReference>
<proteinExistence type="predicted"/>
<keyword evidence="1" id="KW-0378">Hydrolase</keyword>
<organism evidence="4 5">
    <name type="scientific">Cyclotella cryptica</name>
    <dbReference type="NCBI Taxonomy" id="29204"/>
    <lineage>
        <taxon>Eukaryota</taxon>
        <taxon>Sar</taxon>
        <taxon>Stramenopiles</taxon>
        <taxon>Ochrophyta</taxon>
        <taxon>Bacillariophyta</taxon>
        <taxon>Coscinodiscophyceae</taxon>
        <taxon>Thalassiosirophycidae</taxon>
        <taxon>Stephanodiscales</taxon>
        <taxon>Stephanodiscaceae</taxon>
        <taxon>Cyclotella</taxon>
    </lineage>
</organism>
<feature type="chain" id="PRO_5044812524" description="Nudix hydrolase domain-containing protein" evidence="2">
    <location>
        <begin position="20"/>
        <end position="243"/>
    </location>
</feature>
<dbReference type="CDD" id="cd04511">
    <property type="entry name" value="NUDIX_Hydrolase"/>
    <property type="match status" value="1"/>
</dbReference>
<evidence type="ECO:0000256" key="2">
    <source>
        <dbReference type="SAM" id="SignalP"/>
    </source>
</evidence>
<evidence type="ECO:0000313" key="4">
    <source>
        <dbReference type="EMBL" id="KAL3791104.1"/>
    </source>
</evidence>
<dbReference type="PROSITE" id="PS00893">
    <property type="entry name" value="NUDIX_BOX"/>
    <property type="match status" value="1"/>
</dbReference>
<keyword evidence="2" id="KW-0732">Signal</keyword>
<evidence type="ECO:0000313" key="5">
    <source>
        <dbReference type="Proteomes" id="UP001516023"/>
    </source>
</evidence>
<feature type="domain" description="Nudix hydrolase" evidence="3">
    <location>
        <begin position="89"/>
        <end position="219"/>
    </location>
</feature>
<dbReference type="Gene3D" id="2.20.70.10">
    <property type="match status" value="1"/>
</dbReference>
<dbReference type="EMBL" id="JABMIG020000118">
    <property type="protein sequence ID" value="KAL3791104.1"/>
    <property type="molecule type" value="Genomic_DNA"/>
</dbReference>
<comment type="caution">
    <text evidence="4">The sequence shown here is derived from an EMBL/GenBank/DDBJ whole genome shotgun (WGS) entry which is preliminary data.</text>
</comment>
<dbReference type="InterPro" id="IPR015797">
    <property type="entry name" value="NUDIX_hydrolase-like_dom_sf"/>
</dbReference>
<dbReference type="PANTHER" id="PTHR43222">
    <property type="entry name" value="NUDIX HYDROLASE 23"/>
    <property type="match status" value="1"/>
</dbReference>
<dbReference type="Proteomes" id="UP001516023">
    <property type="component" value="Unassembled WGS sequence"/>
</dbReference>
<feature type="signal peptide" evidence="2">
    <location>
        <begin position="1"/>
        <end position="19"/>
    </location>
</feature>
<dbReference type="InterPro" id="IPR000086">
    <property type="entry name" value="NUDIX_hydrolase_dom"/>
</dbReference>
<reference evidence="4 5" key="1">
    <citation type="journal article" date="2020" name="G3 (Bethesda)">
        <title>Improved Reference Genome for Cyclotella cryptica CCMP332, a Model for Cell Wall Morphogenesis, Salinity Adaptation, and Lipid Production in Diatoms (Bacillariophyta).</title>
        <authorList>
            <person name="Roberts W.R."/>
            <person name="Downey K.M."/>
            <person name="Ruck E.C."/>
            <person name="Traller J.C."/>
            <person name="Alverson A.J."/>
        </authorList>
    </citation>
    <scope>NUCLEOTIDE SEQUENCE [LARGE SCALE GENOMIC DNA]</scope>
    <source>
        <strain evidence="4 5">CCMP332</strain>
    </source>
</reference>
<gene>
    <name evidence="4" type="ORF">HJC23_012089</name>
</gene>
<dbReference type="SUPFAM" id="SSF55811">
    <property type="entry name" value="Nudix"/>
    <property type="match status" value="1"/>
</dbReference>
<dbReference type="InterPro" id="IPR029401">
    <property type="entry name" value="Nudix_N"/>
</dbReference>
<evidence type="ECO:0000259" key="3">
    <source>
        <dbReference type="PROSITE" id="PS51462"/>
    </source>
</evidence>
<protein>
    <recommendedName>
        <fullName evidence="3">Nudix hydrolase domain-containing protein</fullName>
    </recommendedName>
</protein>
<dbReference type="Pfam" id="PF00293">
    <property type="entry name" value="NUDIX"/>
    <property type="match status" value="1"/>
</dbReference>
<dbReference type="InterPro" id="IPR020084">
    <property type="entry name" value="NUDIX_hydrolase_CS"/>
</dbReference>
<sequence length="243" mass="27451">MMMYRKAATLLVGSFYVSAFQSGSFQTGTIIRKSPFFNSSRTSNIGTFALTSGPSFCEKCGSTLEIKIPQGDERKRHVCRNSECGYIVYNNPKVVVGAICTHSDRVLLCQRAIEPCKGKWGYPQGYLELGETTRQGAARETWEEAGVHFDPSKSELIALYNLAGMQIQTIYRVELESDEFEAGHESSDVRFVTWDDIPWDHLAFPTVQWGLEHAKNMKDEIKPTVQERTKFVTLDGQWKVEEG</sequence>
<dbReference type="Gene3D" id="3.90.79.10">
    <property type="entry name" value="Nucleoside Triphosphate Pyrophosphohydrolase"/>
    <property type="match status" value="1"/>
</dbReference>
<name>A0ABD3PTV0_9STRA</name>
<keyword evidence="5" id="KW-1185">Reference proteome</keyword>
<accession>A0ABD3PTV0</accession>
<dbReference type="AlphaFoldDB" id="A0ABD3PTV0"/>
<dbReference type="PROSITE" id="PS51462">
    <property type="entry name" value="NUDIX"/>
    <property type="match status" value="1"/>
</dbReference>
<dbReference type="PANTHER" id="PTHR43222:SF2">
    <property type="entry name" value="NUDIX HYDROLASE 23, CHLOROPLASTIC"/>
    <property type="match status" value="1"/>
</dbReference>
<dbReference type="Pfam" id="PF14803">
    <property type="entry name" value="Zn_ribbon_Nudix"/>
    <property type="match status" value="1"/>
</dbReference>